<sequence>MQKQNGNPIETSPRPRSAATAGGARVALESRWSLERCDPNLPEQRALSPAPPTVVHVKSLNSASGCSILREGRLSASCPSSLFHTWESLLQEVEADVVALGGAADSLQRLVSAPLSERTYHLKLQARKLFVDREGCEMILAQADNQLNKIETTIGLENWSRNRVVTANLVWELIHVHDVGVPSNI</sequence>
<dbReference type="EMBL" id="BGZK01000069">
    <property type="protein sequence ID" value="GBP15114.1"/>
    <property type="molecule type" value="Genomic_DNA"/>
</dbReference>
<dbReference type="Proteomes" id="UP000299102">
    <property type="component" value="Unassembled WGS sequence"/>
</dbReference>
<reference evidence="2 3" key="1">
    <citation type="journal article" date="2019" name="Commun. Biol.">
        <title>The bagworm genome reveals a unique fibroin gene that provides high tensile strength.</title>
        <authorList>
            <person name="Kono N."/>
            <person name="Nakamura H."/>
            <person name="Ohtoshi R."/>
            <person name="Tomita M."/>
            <person name="Numata K."/>
            <person name="Arakawa K."/>
        </authorList>
    </citation>
    <scope>NUCLEOTIDE SEQUENCE [LARGE SCALE GENOMIC DNA]</scope>
</reference>
<feature type="region of interest" description="Disordered" evidence="1">
    <location>
        <begin position="1"/>
        <end position="23"/>
    </location>
</feature>
<evidence type="ECO:0000313" key="2">
    <source>
        <dbReference type="EMBL" id="GBP15114.1"/>
    </source>
</evidence>
<evidence type="ECO:0000256" key="1">
    <source>
        <dbReference type="SAM" id="MobiDB-lite"/>
    </source>
</evidence>
<gene>
    <name evidence="2" type="ORF">EVAR_11417_1</name>
</gene>
<feature type="compositionally biased region" description="Polar residues" evidence="1">
    <location>
        <begin position="1"/>
        <end position="10"/>
    </location>
</feature>
<proteinExistence type="predicted"/>
<comment type="caution">
    <text evidence="2">The sequence shown here is derived from an EMBL/GenBank/DDBJ whole genome shotgun (WGS) entry which is preliminary data.</text>
</comment>
<dbReference type="OrthoDB" id="6250593at2759"/>
<organism evidence="2 3">
    <name type="scientific">Eumeta variegata</name>
    <name type="common">Bagworm moth</name>
    <name type="synonym">Eumeta japonica</name>
    <dbReference type="NCBI Taxonomy" id="151549"/>
    <lineage>
        <taxon>Eukaryota</taxon>
        <taxon>Metazoa</taxon>
        <taxon>Ecdysozoa</taxon>
        <taxon>Arthropoda</taxon>
        <taxon>Hexapoda</taxon>
        <taxon>Insecta</taxon>
        <taxon>Pterygota</taxon>
        <taxon>Neoptera</taxon>
        <taxon>Endopterygota</taxon>
        <taxon>Lepidoptera</taxon>
        <taxon>Glossata</taxon>
        <taxon>Ditrysia</taxon>
        <taxon>Tineoidea</taxon>
        <taxon>Psychidae</taxon>
        <taxon>Oiketicinae</taxon>
        <taxon>Eumeta</taxon>
    </lineage>
</organism>
<evidence type="ECO:0000313" key="3">
    <source>
        <dbReference type="Proteomes" id="UP000299102"/>
    </source>
</evidence>
<keyword evidence="3" id="KW-1185">Reference proteome</keyword>
<name>A0A4C1TM21_EUMVA</name>
<dbReference type="AlphaFoldDB" id="A0A4C1TM21"/>
<accession>A0A4C1TM21</accession>
<protein>
    <submittedName>
        <fullName evidence="2">Uncharacterized protein</fullName>
    </submittedName>
</protein>
<dbReference type="STRING" id="151549.A0A4C1TM21"/>